<dbReference type="Gene3D" id="3.30.70.100">
    <property type="match status" value="1"/>
</dbReference>
<dbReference type="EMBL" id="NEDP02005416">
    <property type="protein sequence ID" value="OWF41196.1"/>
    <property type="molecule type" value="Genomic_DNA"/>
</dbReference>
<dbReference type="FunFam" id="3.30.70.100:FF:000011">
    <property type="entry name" value="Acylphosphatase"/>
    <property type="match status" value="1"/>
</dbReference>
<sequence length="100" mass="11330">MATGGGGLLSVDFEVIGKVQGVFFRKYTQKNASQRGLVGWVQNTERGSVTGKMQGPEKEVKDMKRWLKKTGSPKSRIDRCIFKDEQTITQKEFRSFDIVK</sequence>
<comment type="similarity">
    <text evidence="1 7">Belongs to the acylphosphatase family.</text>
</comment>
<dbReference type="PANTHER" id="PTHR10029">
    <property type="entry name" value="ACYLPHOSPHATASE"/>
    <property type="match status" value="1"/>
</dbReference>
<evidence type="ECO:0000313" key="10">
    <source>
        <dbReference type="Proteomes" id="UP000242188"/>
    </source>
</evidence>
<feature type="active site" evidence="5">
    <location>
        <position position="25"/>
    </location>
</feature>
<dbReference type="STRING" id="6573.A0A210PXJ7"/>
<evidence type="ECO:0000259" key="8">
    <source>
        <dbReference type="PROSITE" id="PS51160"/>
    </source>
</evidence>
<evidence type="ECO:0000313" key="9">
    <source>
        <dbReference type="EMBL" id="OWF41196.1"/>
    </source>
</evidence>
<evidence type="ECO:0000256" key="1">
    <source>
        <dbReference type="ARBA" id="ARBA00005614"/>
    </source>
</evidence>
<evidence type="ECO:0000256" key="5">
    <source>
        <dbReference type="PROSITE-ProRule" id="PRU00520"/>
    </source>
</evidence>
<dbReference type="EC" id="3.6.1.7" evidence="2 5"/>
<gene>
    <name evidence="9" type="ORF">KP79_PYT09840</name>
</gene>
<accession>A0A210PXJ7</accession>
<dbReference type="OrthoDB" id="7961613at2759"/>
<name>A0A210PXJ7_MIZYE</name>
<dbReference type="InterPro" id="IPR020456">
    <property type="entry name" value="Acylphosphatase"/>
</dbReference>
<protein>
    <recommendedName>
        <fullName evidence="2 5">Acylphosphatase</fullName>
        <ecNumber evidence="2 5">3.6.1.7</ecNumber>
    </recommendedName>
</protein>
<feature type="domain" description="Acylphosphatase-like" evidence="8">
    <location>
        <begin position="10"/>
        <end position="100"/>
    </location>
</feature>
<proteinExistence type="inferred from homology"/>
<comment type="caution">
    <text evidence="9">The sequence shown here is derived from an EMBL/GenBank/DDBJ whole genome shotgun (WGS) entry which is preliminary data.</text>
</comment>
<dbReference type="PROSITE" id="PS51160">
    <property type="entry name" value="ACYLPHOSPHATASE_3"/>
    <property type="match status" value="1"/>
</dbReference>
<dbReference type="InterPro" id="IPR036046">
    <property type="entry name" value="Acylphosphatase-like_dom_sf"/>
</dbReference>
<dbReference type="PANTHER" id="PTHR10029:SF3">
    <property type="entry name" value="ACYLPHOSPHATASE-RELATED"/>
    <property type="match status" value="1"/>
</dbReference>
<keyword evidence="10" id="KW-1185">Reference proteome</keyword>
<comment type="catalytic activity">
    <reaction evidence="4 5 6">
        <text>an acyl phosphate + H2O = a carboxylate + phosphate + H(+)</text>
        <dbReference type="Rhea" id="RHEA:14965"/>
        <dbReference type="ChEBI" id="CHEBI:15377"/>
        <dbReference type="ChEBI" id="CHEBI:15378"/>
        <dbReference type="ChEBI" id="CHEBI:29067"/>
        <dbReference type="ChEBI" id="CHEBI:43474"/>
        <dbReference type="ChEBI" id="CHEBI:59918"/>
        <dbReference type="EC" id="3.6.1.7"/>
    </reaction>
</comment>
<evidence type="ECO:0000256" key="7">
    <source>
        <dbReference type="RuleBase" id="RU004168"/>
    </source>
</evidence>
<evidence type="ECO:0000256" key="2">
    <source>
        <dbReference type="ARBA" id="ARBA00012150"/>
    </source>
</evidence>
<dbReference type="PROSITE" id="PS00150">
    <property type="entry name" value="ACYLPHOSPHATASE_1"/>
    <property type="match status" value="1"/>
</dbReference>
<dbReference type="Proteomes" id="UP000242188">
    <property type="component" value="Unassembled WGS sequence"/>
</dbReference>
<dbReference type="GO" id="GO:0003998">
    <property type="term" value="F:acylphosphatase activity"/>
    <property type="evidence" value="ECO:0007669"/>
    <property type="project" value="UniProtKB-EC"/>
</dbReference>
<dbReference type="PRINTS" id="PR00112">
    <property type="entry name" value="ACYLPHPHTASE"/>
</dbReference>
<keyword evidence="3 5" id="KW-0378">Hydrolase</keyword>
<organism evidence="9 10">
    <name type="scientific">Mizuhopecten yessoensis</name>
    <name type="common">Japanese scallop</name>
    <name type="synonym">Patinopecten yessoensis</name>
    <dbReference type="NCBI Taxonomy" id="6573"/>
    <lineage>
        <taxon>Eukaryota</taxon>
        <taxon>Metazoa</taxon>
        <taxon>Spiralia</taxon>
        <taxon>Lophotrochozoa</taxon>
        <taxon>Mollusca</taxon>
        <taxon>Bivalvia</taxon>
        <taxon>Autobranchia</taxon>
        <taxon>Pteriomorphia</taxon>
        <taxon>Pectinida</taxon>
        <taxon>Pectinoidea</taxon>
        <taxon>Pectinidae</taxon>
        <taxon>Mizuhopecten</taxon>
    </lineage>
</organism>
<dbReference type="SUPFAM" id="SSF54975">
    <property type="entry name" value="Acylphosphatase/BLUF domain-like"/>
    <property type="match status" value="1"/>
</dbReference>
<evidence type="ECO:0000256" key="3">
    <source>
        <dbReference type="ARBA" id="ARBA00022801"/>
    </source>
</evidence>
<dbReference type="PROSITE" id="PS00151">
    <property type="entry name" value="ACYLPHOSPHATASE_2"/>
    <property type="match status" value="1"/>
</dbReference>
<dbReference type="AlphaFoldDB" id="A0A210PXJ7"/>
<dbReference type="InterPro" id="IPR001792">
    <property type="entry name" value="Acylphosphatase-like_dom"/>
</dbReference>
<evidence type="ECO:0000256" key="4">
    <source>
        <dbReference type="ARBA" id="ARBA00047645"/>
    </source>
</evidence>
<dbReference type="Pfam" id="PF00708">
    <property type="entry name" value="Acylphosphatase"/>
    <property type="match status" value="1"/>
</dbReference>
<feature type="active site" evidence="5">
    <location>
        <position position="43"/>
    </location>
</feature>
<evidence type="ECO:0000256" key="6">
    <source>
        <dbReference type="RuleBase" id="RU000553"/>
    </source>
</evidence>
<reference evidence="9 10" key="1">
    <citation type="journal article" date="2017" name="Nat. Ecol. Evol.">
        <title>Scallop genome provides insights into evolution of bilaterian karyotype and development.</title>
        <authorList>
            <person name="Wang S."/>
            <person name="Zhang J."/>
            <person name="Jiao W."/>
            <person name="Li J."/>
            <person name="Xun X."/>
            <person name="Sun Y."/>
            <person name="Guo X."/>
            <person name="Huan P."/>
            <person name="Dong B."/>
            <person name="Zhang L."/>
            <person name="Hu X."/>
            <person name="Sun X."/>
            <person name="Wang J."/>
            <person name="Zhao C."/>
            <person name="Wang Y."/>
            <person name="Wang D."/>
            <person name="Huang X."/>
            <person name="Wang R."/>
            <person name="Lv J."/>
            <person name="Li Y."/>
            <person name="Zhang Z."/>
            <person name="Liu B."/>
            <person name="Lu W."/>
            <person name="Hui Y."/>
            <person name="Liang J."/>
            <person name="Zhou Z."/>
            <person name="Hou R."/>
            <person name="Li X."/>
            <person name="Liu Y."/>
            <person name="Li H."/>
            <person name="Ning X."/>
            <person name="Lin Y."/>
            <person name="Zhao L."/>
            <person name="Xing Q."/>
            <person name="Dou J."/>
            <person name="Li Y."/>
            <person name="Mao J."/>
            <person name="Guo H."/>
            <person name="Dou H."/>
            <person name="Li T."/>
            <person name="Mu C."/>
            <person name="Jiang W."/>
            <person name="Fu Q."/>
            <person name="Fu X."/>
            <person name="Miao Y."/>
            <person name="Liu J."/>
            <person name="Yu Q."/>
            <person name="Li R."/>
            <person name="Liao H."/>
            <person name="Li X."/>
            <person name="Kong Y."/>
            <person name="Jiang Z."/>
            <person name="Chourrout D."/>
            <person name="Li R."/>
            <person name="Bao Z."/>
        </authorList>
    </citation>
    <scope>NUCLEOTIDE SEQUENCE [LARGE SCALE GENOMIC DNA]</scope>
    <source>
        <strain evidence="9 10">PY_sf001</strain>
    </source>
</reference>
<dbReference type="InterPro" id="IPR017968">
    <property type="entry name" value="Acylphosphatase_CS"/>
</dbReference>